<dbReference type="RefSeq" id="WP_203935056.1">
    <property type="nucleotide sequence ID" value="NZ_BOPH01000153.1"/>
</dbReference>
<dbReference type="PROSITE" id="PS51257">
    <property type="entry name" value="PROKAR_LIPOPROTEIN"/>
    <property type="match status" value="1"/>
</dbReference>
<feature type="active site" description="Proton donor/acceptor" evidence="13">
    <location>
        <position position="337"/>
    </location>
</feature>
<evidence type="ECO:0000256" key="15">
    <source>
        <dbReference type="SAM" id="SignalP"/>
    </source>
</evidence>
<dbReference type="InterPro" id="IPR038063">
    <property type="entry name" value="Transpep_catalytic_dom"/>
</dbReference>
<dbReference type="Gene3D" id="2.60.40.3780">
    <property type="match status" value="1"/>
</dbReference>
<evidence type="ECO:0000256" key="2">
    <source>
        <dbReference type="ARBA" id="ARBA00022475"/>
    </source>
</evidence>
<dbReference type="AlphaFoldDB" id="A0A8J4A684"/>
<evidence type="ECO:0000256" key="7">
    <source>
        <dbReference type="ARBA" id="ARBA00023136"/>
    </source>
</evidence>
<evidence type="ECO:0000256" key="5">
    <source>
        <dbReference type="ARBA" id="ARBA00022960"/>
    </source>
</evidence>
<comment type="pathway">
    <text evidence="1 13">Cell wall biogenesis; peptidoglycan biosynthesis.</text>
</comment>
<dbReference type="Gene3D" id="2.60.40.3710">
    <property type="match status" value="1"/>
</dbReference>
<dbReference type="GO" id="GO:0071972">
    <property type="term" value="F:peptidoglycan L,D-transpeptidase activity"/>
    <property type="evidence" value="ECO:0007669"/>
    <property type="project" value="TreeGrafter"/>
</dbReference>
<evidence type="ECO:0000256" key="8">
    <source>
        <dbReference type="ARBA" id="ARBA00023139"/>
    </source>
</evidence>
<feature type="compositionally biased region" description="Low complexity" evidence="14">
    <location>
        <begin position="420"/>
        <end position="433"/>
    </location>
</feature>
<accession>A0A8J4A684</accession>
<evidence type="ECO:0000259" key="16">
    <source>
        <dbReference type="PROSITE" id="PS52029"/>
    </source>
</evidence>
<dbReference type="Pfam" id="PF03734">
    <property type="entry name" value="YkuD"/>
    <property type="match status" value="1"/>
</dbReference>
<dbReference type="InterPro" id="IPR050979">
    <property type="entry name" value="LD-transpeptidase"/>
</dbReference>
<sequence>MRTSPSAPRRFRAATRYGAAALATAVLFVTAGCGGDKPKWYGADGKPKADTPAEAPVNVAVTAPAEGATNVPAATEIAYTTDGTSSTVELTDAAGNKIDGTPRPDKSSWVPAKMLAWGTQYTAKITATSASGKSEAKTVTFTTMAKPGSLGKASTVISDNQTVGVGMPIIVSFSNDIAKDQRAAVQKRLFVTSEPAQEGIWHWWNNKEVHFRPKEYWQAGTKLSVRAAIGGLHLGNNRYGSQDLTINAKVGARIIMEADNATKHMTVTKDGQLLRTIPVSFGKKATPTDGGNLIVMVKNEWEWFDSSSYGVPVDSADGYRTKVYWPQRVTWSGEYLHSAPWSEADQGKRNVSHGCTNLPEEAAKWLYNLTQIGDPVIIKGTEARVKWGDGYTDWDRPWSEYVKGSAIPYQPPASAPPSVGPSGSGSASPSASN</sequence>
<evidence type="ECO:0000256" key="9">
    <source>
        <dbReference type="ARBA" id="ARBA00023288"/>
    </source>
</evidence>
<keyword evidence="9" id="KW-0449">Lipoprotein</keyword>
<evidence type="ECO:0000256" key="14">
    <source>
        <dbReference type="SAM" id="MobiDB-lite"/>
    </source>
</evidence>
<feature type="region of interest" description="Disordered" evidence="14">
    <location>
        <begin position="405"/>
        <end position="433"/>
    </location>
</feature>
<protein>
    <recommendedName>
        <fullName evidence="16">L,D-TPase catalytic domain-containing protein</fullName>
    </recommendedName>
</protein>
<evidence type="ECO:0000256" key="11">
    <source>
        <dbReference type="ARBA" id="ARBA00023316"/>
    </source>
</evidence>
<evidence type="ECO:0000256" key="4">
    <source>
        <dbReference type="ARBA" id="ARBA00022729"/>
    </source>
</evidence>
<evidence type="ECO:0000256" key="1">
    <source>
        <dbReference type="ARBA" id="ARBA00004752"/>
    </source>
</evidence>
<dbReference type="PROSITE" id="PS52029">
    <property type="entry name" value="LD_TPASE"/>
    <property type="match status" value="1"/>
</dbReference>
<evidence type="ECO:0000256" key="13">
    <source>
        <dbReference type="PROSITE-ProRule" id="PRU01373"/>
    </source>
</evidence>
<dbReference type="GO" id="GO:0018104">
    <property type="term" value="P:peptidoglycan-protein cross-linking"/>
    <property type="evidence" value="ECO:0007669"/>
    <property type="project" value="TreeGrafter"/>
</dbReference>
<keyword evidence="6 13" id="KW-0573">Peptidoglycan synthesis</keyword>
<evidence type="ECO:0000313" key="17">
    <source>
        <dbReference type="EMBL" id="GIJ75292.1"/>
    </source>
</evidence>
<proteinExistence type="predicted"/>
<dbReference type="PANTHER" id="PTHR30582">
    <property type="entry name" value="L,D-TRANSPEPTIDASE"/>
    <property type="match status" value="1"/>
</dbReference>
<dbReference type="CDD" id="cd16913">
    <property type="entry name" value="YkuD_like"/>
    <property type="match status" value="1"/>
</dbReference>
<dbReference type="EMBL" id="BOPH01000153">
    <property type="protein sequence ID" value="GIJ75292.1"/>
    <property type="molecule type" value="Genomic_DNA"/>
</dbReference>
<dbReference type="FunFam" id="2.40.440.10:FF:000005">
    <property type="entry name" value="L,D-transpeptidase 2"/>
    <property type="match status" value="1"/>
</dbReference>
<dbReference type="GO" id="GO:0016746">
    <property type="term" value="F:acyltransferase activity"/>
    <property type="evidence" value="ECO:0007669"/>
    <property type="project" value="UniProtKB-KW"/>
</dbReference>
<keyword evidence="11 13" id="KW-0961">Cell wall biogenesis/degradation</keyword>
<dbReference type="PANTHER" id="PTHR30582:SF2">
    <property type="entry name" value="L,D-TRANSPEPTIDASE YCIB-RELATED"/>
    <property type="match status" value="1"/>
</dbReference>
<evidence type="ECO:0000256" key="10">
    <source>
        <dbReference type="ARBA" id="ARBA00023315"/>
    </source>
</evidence>
<dbReference type="GO" id="GO:0005576">
    <property type="term" value="C:extracellular region"/>
    <property type="evidence" value="ECO:0007669"/>
    <property type="project" value="TreeGrafter"/>
</dbReference>
<keyword evidence="7" id="KW-0472">Membrane</keyword>
<comment type="caution">
    <text evidence="17">The sequence shown here is derived from an EMBL/GenBank/DDBJ whole genome shotgun (WGS) entry which is preliminary data.</text>
</comment>
<dbReference type="SUPFAM" id="SSF141523">
    <property type="entry name" value="L,D-transpeptidase catalytic domain-like"/>
    <property type="match status" value="1"/>
</dbReference>
<organism evidence="17 18">
    <name type="scientific">Virgisporangium ochraceum</name>
    <dbReference type="NCBI Taxonomy" id="65505"/>
    <lineage>
        <taxon>Bacteria</taxon>
        <taxon>Bacillati</taxon>
        <taxon>Actinomycetota</taxon>
        <taxon>Actinomycetes</taxon>
        <taxon>Micromonosporales</taxon>
        <taxon>Micromonosporaceae</taxon>
        <taxon>Virgisporangium</taxon>
    </lineage>
</organism>
<dbReference type="CDD" id="cd13432">
    <property type="entry name" value="LDT_IgD_like_2"/>
    <property type="match status" value="1"/>
</dbReference>
<dbReference type="Proteomes" id="UP000635606">
    <property type="component" value="Unassembled WGS sequence"/>
</dbReference>
<dbReference type="GO" id="GO:0008360">
    <property type="term" value="P:regulation of cell shape"/>
    <property type="evidence" value="ECO:0007669"/>
    <property type="project" value="UniProtKB-UniRule"/>
</dbReference>
<keyword evidence="10" id="KW-0012">Acyltransferase</keyword>
<gene>
    <name evidence="17" type="ORF">Voc01_102090</name>
</gene>
<feature type="compositionally biased region" description="Pro residues" evidence="14">
    <location>
        <begin position="409"/>
        <end position="419"/>
    </location>
</feature>
<keyword evidence="8" id="KW-0564">Palmitate</keyword>
<keyword evidence="5 13" id="KW-0133">Cell shape</keyword>
<evidence type="ECO:0000256" key="12">
    <source>
        <dbReference type="ARBA" id="ARBA00060592"/>
    </source>
</evidence>
<comment type="pathway">
    <text evidence="12">Glycan biosynthesis.</text>
</comment>
<evidence type="ECO:0000256" key="3">
    <source>
        <dbReference type="ARBA" id="ARBA00022679"/>
    </source>
</evidence>
<keyword evidence="4 15" id="KW-0732">Signal</keyword>
<dbReference type="InterPro" id="IPR041280">
    <property type="entry name" value="Big_10"/>
</dbReference>
<reference evidence="17" key="1">
    <citation type="submission" date="2021-01" db="EMBL/GenBank/DDBJ databases">
        <title>Whole genome shotgun sequence of Virgisporangium ochraceum NBRC 16418.</title>
        <authorList>
            <person name="Komaki H."/>
            <person name="Tamura T."/>
        </authorList>
    </citation>
    <scope>NUCLEOTIDE SEQUENCE</scope>
    <source>
        <strain evidence="17">NBRC 16418</strain>
    </source>
</reference>
<keyword evidence="18" id="KW-1185">Reference proteome</keyword>
<feature type="active site" description="Nucleophile" evidence="13">
    <location>
        <position position="355"/>
    </location>
</feature>
<feature type="domain" description="L,D-TPase catalytic" evidence="16">
    <location>
        <begin position="254"/>
        <end position="379"/>
    </location>
</feature>
<dbReference type="Gene3D" id="2.40.440.10">
    <property type="entry name" value="L,D-transpeptidase catalytic domain-like"/>
    <property type="match status" value="1"/>
</dbReference>
<evidence type="ECO:0000313" key="18">
    <source>
        <dbReference type="Proteomes" id="UP000635606"/>
    </source>
</evidence>
<dbReference type="GO" id="GO:0071555">
    <property type="term" value="P:cell wall organization"/>
    <property type="evidence" value="ECO:0007669"/>
    <property type="project" value="UniProtKB-UniRule"/>
</dbReference>
<name>A0A8J4A684_9ACTN</name>
<keyword evidence="2" id="KW-1003">Cell membrane</keyword>
<feature type="signal peptide" evidence="15">
    <location>
        <begin position="1"/>
        <end position="31"/>
    </location>
</feature>
<feature type="chain" id="PRO_5038929641" description="L,D-TPase catalytic domain-containing protein" evidence="15">
    <location>
        <begin position="32"/>
        <end position="433"/>
    </location>
</feature>
<keyword evidence="3" id="KW-0808">Transferase</keyword>
<dbReference type="InterPro" id="IPR005490">
    <property type="entry name" value="LD_TPept_cat_dom"/>
</dbReference>
<dbReference type="Pfam" id="PF17964">
    <property type="entry name" value="Big_10"/>
    <property type="match status" value="1"/>
</dbReference>
<dbReference type="UniPathway" id="UPA00219"/>
<evidence type="ECO:0000256" key="6">
    <source>
        <dbReference type="ARBA" id="ARBA00022984"/>
    </source>
</evidence>